<protein>
    <submittedName>
        <fullName evidence="1">Uncharacterized protein</fullName>
    </submittedName>
</protein>
<dbReference type="Proteomes" id="UP000254487">
    <property type="component" value="Unassembled WGS sequence"/>
</dbReference>
<dbReference type="AlphaFoldDB" id="A0A378ALP5"/>
<evidence type="ECO:0000313" key="1">
    <source>
        <dbReference type="EMBL" id="STV13765.1"/>
    </source>
</evidence>
<name>A0A378ALP5_KLEPO</name>
<gene>
    <name evidence="1" type="ORF">NCTC10313_05926</name>
</gene>
<accession>A0A378ALP5</accession>
<dbReference type="EMBL" id="UGLW01000003">
    <property type="protein sequence ID" value="STV13765.1"/>
    <property type="molecule type" value="Genomic_DNA"/>
</dbReference>
<sequence>MGELCPEFTVRIPEGKRNANNAYFFVVHNIPSIASFDYCLHIYNTIKTLFCQLLESLFRGVFNIFNVISFSKPLLHSLEFNIIKSANFYILCIQ</sequence>
<evidence type="ECO:0000313" key="2">
    <source>
        <dbReference type="Proteomes" id="UP000254487"/>
    </source>
</evidence>
<organism evidence="1 2">
    <name type="scientific">Klebsiella pneumoniae subsp. ozaenae</name>
    <dbReference type="NCBI Taxonomy" id="574"/>
    <lineage>
        <taxon>Bacteria</taxon>
        <taxon>Pseudomonadati</taxon>
        <taxon>Pseudomonadota</taxon>
        <taxon>Gammaproteobacteria</taxon>
        <taxon>Enterobacterales</taxon>
        <taxon>Enterobacteriaceae</taxon>
        <taxon>Klebsiella/Raoultella group</taxon>
        <taxon>Klebsiella</taxon>
        <taxon>Klebsiella pneumoniae complex</taxon>
    </lineage>
</organism>
<proteinExistence type="predicted"/>
<reference evidence="1 2" key="1">
    <citation type="submission" date="2018-06" db="EMBL/GenBank/DDBJ databases">
        <authorList>
            <consortium name="Pathogen Informatics"/>
            <person name="Doyle S."/>
        </authorList>
    </citation>
    <scope>NUCLEOTIDE SEQUENCE [LARGE SCALE GENOMIC DNA]</scope>
    <source>
        <strain evidence="1 2">NCTC10313</strain>
    </source>
</reference>